<keyword evidence="12 15" id="KW-1133">Transmembrane helix</keyword>
<gene>
    <name evidence="17" type="ORF">ACH5RR_011320</name>
</gene>
<evidence type="ECO:0000256" key="4">
    <source>
        <dbReference type="ARBA" id="ARBA00022528"/>
    </source>
</evidence>
<evidence type="ECO:0000256" key="15">
    <source>
        <dbReference type="SAM" id="Phobius"/>
    </source>
</evidence>
<evidence type="ECO:0000256" key="1">
    <source>
        <dbReference type="ARBA" id="ARBA00004141"/>
    </source>
</evidence>
<dbReference type="InterPro" id="IPR041569">
    <property type="entry name" value="AAA_lid_3"/>
</dbReference>
<dbReference type="Gene3D" id="3.40.50.300">
    <property type="entry name" value="P-loop containing nucleotide triphosphate hydrolases"/>
    <property type="match status" value="1"/>
</dbReference>
<comment type="similarity">
    <text evidence="3 14">Belongs to the AAA ATPase family.</text>
</comment>
<evidence type="ECO:0000256" key="2">
    <source>
        <dbReference type="ARBA" id="ARBA00004229"/>
    </source>
</evidence>
<dbReference type="AlphaFoldDB" id="A0ABD3A4J8"/>
<evidence type="ECO:0000256" key="13">
    <source>
        <dbReference type="ARBA" id="ARBA00023136"/>
    </source>
</evidence>
<dbReference type="InterPro" id="IPR027417">
    <property type="entry name" value="P-loop_NTPase"/>
</dbReference>
<dbReference type="GO" id="GO:0009507">
    <property type="term" value="C:chloroplast"/>
    <property type="evidence" value="ECO:0007669"/>
    <property type="project" value="UniProtKB-SubCell"/>
</dbReference>
<keyword evidence="11" id="KW-0809">Transit peptide</keyword>
<dbReference type="PANTHER" id="PTHR23076:SF110">
    <property type="entry name" value="INACTIVE ATP-DEPENDENT ZINC METALLOPROTEASE FTSHI 3, CHLOROPLASTIC-RELATED"/>
    <property type="match status" value="1"/>
</dbReference>
<dbReference type="Proteomes" id="UP001630127">
    <property type="component" value="Unassembled WGS sequence"/>
</dbReference>
<dbReference type="FunFam" id="3.40.50.300:FF:000277">
    <property type="entry name" value="ATP-dependent zinc metalloprotease FtsH"/>
    <property type="match status" value="1"/>
</dbReference>
<dbReference type="PROSITE" id="PS00674">
    <property type="entry name" value="AAA"/>
    <property type="match status" value="1"/>
</dbReference>
<evidence type="ECO:0000313" key="18">
    <source>
        <dbReference type="Proteomes" id="UP001630127"/>
    </source>
</evidence>
<comment type="subcellular location">
    <subcellularLocation>
        <location evidence="1">Membrane</location>
        <topology evidence="1">Multi-pass membrane protein</topology>
    </subcellularLocation>
    <subcellularLocation>
        <location evidence="2">Plastid</location>
        <location evidence="2">Chloroplast</location>
    </subcellularLocation>
</comment>
<organism evidence="17 18">
    <name type="scientific">Cinchona calisaya</name>
    <dbReference type="NCBI Taxonomy" id="153742"/>
    <lineage>
        <taxon>Eukaryota</taxon>
        <taxon>Viridiplantae</taxon>
        <taxon>Streptophyta</taxon>
        <taxon>Embryophyta</taxon>
        <taxon>Tracheophyta</taxon>
        <taxon>Spermatophyta</taxon>
        <taxon>Magnoliopsida</taxon>
        <taxon>eudicotyledons</taxon>
        <taxon>Gunneridae</taxon>
        <taxon>Pentapetalae</taxon>
        <taxon>asterids</taxon>
        <taxon>lamiids</taxon>
        <taxon>Gentianales</taxon>
        <taxon>Rubiaceae</taxon>
        <taxon>Cinchonoideae</taxon>
        <taxon>Cinchoneae</taxon>
        <taxon>Cinchona</taxon>
    </lineage>
</organism>
<evidence type="ECO:0000313" key="17">
    <source>
        <dbReference type="EMBL" id="KAL3526664.1"/>
    </source>
</evidence>
<dbReference type="InterPro" id="IPR003959">
    <property type="entry name" value="ATPase_AAA_core"/>
</dbReference>
<proteinExistence type="inferred from homology"/>
<keyword evidence="7 15" id="KW-0812">Transmembrane</keyword>
<feature type="transmembrane region" description="Helical" evidence="15">
    <location>
        <begin position="136"/>
        <end position="157"/>
    </location>
</feature>
<evidence type="ECO:0000256" key="8">
    <source>
        <dbReference type="ARBA" id="ARBA00022741"/>
    </source>
</evidence>
<dbReference type="SMART" id="SM00382">
    <property type="entry name" value="AAA"/>
    <property type="match status" value="1"/>
</dbReference>
<evidence type="ECO:0000256" key="12">
    <source>
        <dbReference type="ARBA" id="ARBA00022989"/>
    </source>
</evidence>
<name>A0ABD3A4J8_9GENT</name>
<dbReference type="GO" id="GO:0006508">
    <property type="term" value="P:proteolysis"/>
    <property type="evidence" value="ECO:0007669"/>
    <property type="project" value="UniProtKB-KW"/>
</dbReference>
<dbReference type="EMBL" id="JBJUIK010000005">
    <property type="protein sequence ID" value="KAL3526664.1"/>
    <property type="molecule type" value="Genomic_DNA"/>
</dbReference>
<evidence type="ECO:0000256" key="5">
    <source>
        <dbReference type="ARBA" id="ARBA00022640"/>
    </source>
</evidence>
<dbReference type="InterPro" id="IPR003593">
    <property type="entry name" value="AAA+_ATPase"/>
</dbReference>
<keyword evidence="10 14" id="KW-0067">ATP-binding</keyword>
<reference evidence="17 18" key="1">
    <citation type="submission" date="2024-11" db="EMBL/GenBank/DDBJ databases">
        <title>A near-complete genome assembly of Cinchona calisaya.</title>
        <authorList>
            <person name="Lian D.C."/>
            <person name="Zhao X.W."/>
            <person name="Wei L."/>
        </authorList>
    </citation>
    <scope>NUCLEOTIDE SEQUENCE [LARGE SCALE GENOMIC DNA]</scope>
    <source>
        <tissue evidence="17">Nenye</tissue>
    </source>
</reference>
<dbReference type="GO" id="GO:0008233">
    <property type="term" value="F:peptidase activity"/>
    <property type="evidence" value="ECO:0007669"/>
    <property type="project" value="UniProtKB-KW"/>
</dbReference>
<evidence type="ECO:0000256" key="6">
    <source>
        <dbReference type="ARBA" id="ARBA00022670"/>
    </source>
</evidence>
<dbReference type="Pfam" id="PF00004">
    <property type="entry name" value="AAA"/>
    <property type="match status" value="1"/>
</dbReference>
<evidence type="ECO:0000256" key="10">
    <source>
        <dbReference type="ARBA" id="ARBA00022840"/>
    </source>
</evidence>
<comment type="caution">
    <text evidence="17">The sequence shown here is derived from an EMBL/GenBank/DDBJ whole genome shotgun (WGS) entry which is preliminary data.</text>
</comment>
<evidence type="ECO:0000256" key="7">
    <source>
        <dbReference type="ARBA" id="ARBA00022692"/>
    </source>
</evidence>
<dbReference type="GO" id="GO:0016020">
    <property type="term" value="C:membrane"/>
    <property type="evidence" value="ECO:0007669"/>
    <property type="project" value="UniProtKB-SubCell"/>
</dbReference>
<dbReference type="InterPro" id="IPR003960">
    <property type="entry name" value="ATPase_AAA_CS"/>
</dbReference>
<protein>
    <recommendedName>
        <fullName evidence="16">AAA+ ATPase domain-containing protein</fullName>
    </recommendedName>
</protein>
<keyword evidence="9" id="KW-0378">Hydrolase</keyword>
<dbReference type="CDD" id="cd19501">
    <property type="entry name" value="RecA-like_FtsH"/>
    <property type="match status" value="1"/>
</dbReference>
<evidence type="ECO:0000259" key="16">
    <source>
        <dbReference type="SMART" id="SM00382"/>
    </source>
</evidence>
<dbReference type="Pfam" id="PF17862">
    <property type="entry name" value="AAA_lid_3"/>
    <property type="match status" value="1"/>
</dbReference>
<evidence type="ECO:0000256" key="9">
    <source>
        <dbReference type="ARBA" id="ARBA00022801"/>
    </source>
</evidence>
<dbReference type="PANTHER" id="PTHR23076">
    <property type="entry name" value="METALLOPROTEASE M41 FTSH"/>
    <property type="match status" value="1"/>
</dbReference>
<dbReference type="GO" id="GO:0005524">
    <property type="term" value="F:ATP binding"/>
    <property type="evidence" value="ECO:0007669"/>
    <property type="project" value="UniProtKB-KW"/>
</dbReference>
<keyword evidence="6" id="KW-0645">Protease</keyword>
<sequence length="618" mass="68633">MASFPVVSNNGLLISQQKLDLFVGESNSLGKYRTVTRSLSKSCYSLVSLPLVGWNYSHWTPKQRLSLHSTRFKSPNNEKRNAESRLRKKENYSLRKKFSIRLRPRLRLYWRRLKRVSIRSMLSGVGTFLRKNMRRVTLSSSVAIVLGLCFLFLKLTAMPSPKVVPYSDLIMSLQNGMVSKVLFEEGTRRIYYNTDLGAIKDTQMSEQEPSALEQSVADGHASNGVVKIHQVSGNVFYKMSKGRAAIPSWQYSTRKIDHDEGYLLSLMREKGTSYGSAPQSALMSMRSLLITVLSLWIPLTPFMWLLYRQLSAANSPARKRRPSNQLITFDDVEGVDSAKVELMEIVSCLRGSINYSKLGAKLPRGVLLVGPPGTGKTLLARAVAGEAGVPFFSVSASEFVELFVGRGAARIRDLFSVARKNAPSIIFIDELDAVGGKRGRSFNDERDQTLNQLLTEMDGFESDTNIVVIAATNRPEALDQALCRPGRFSRKVYVGEPDEAGRKKILAIHFRGVPLDEDIDLLCNLVASLTQGFVGADLANIVNEAALLAARRGAECVSREDIMEALERAKFGINDRQLSSSTIGRELGKLFPWMPSLVGRNDSRQEGMGGPLGYQTLS</sequence>
<accession>A0ABD3A4J8</accession>
<evidence type="ECO:0000256" key="14">
    <source>
        <dbReference type="RuleBase" id="RU003651"/>
    </source>
</evidence>
<dbReference type="SUPFAM" id="SSF52540">
    <property type="entry name" value="P-loop containing nucleoside triphosphate hydrolases"/>
    <property type="match status" value="1"/>
</dbReference>
<evidence type="ECO:0000256" key="11">
    <source>
        <dbReference type="ARBA" id="ARBA00022946"/>
    </source>
</evidence>
<evidence type="ECO:0000256" key="3">
    <source>
        <dbReference type="ARBA" id="ARBA00006914"/>
    </source>
</evidence>
<keyword evidence="8 14" id="KW-0547">Nucleotide-binding</keyword>
<dbReference type="Gene3D" id="1.10.8.60">
    <property type="match status" value="1"/>
</dbReference>
<keyword evidence="18" id="KW-1185">Reference proteome</keyword>
<keyword evidence="4" id="KW-0150">Chloroplast</keyword>
<dbReference type="FunFam" id="1.10.8.60:FF:000061">
    <property type="entry name" value="Probable inactive ATP-dependent zinc metalloprotease FTSHI 4, chloroplastic"/>
    <property type="match status" value="1"/>
</dbReference>
<keyword evidence="13 15" id="KW-0472">Membrane</keyword>
<keyword evidence="5" id="KW-0934">Plastid</keyword>
<feature type="domain" description="AAA+ ATPase" evidence="16">
    <location>
        <begin position="362"/>
        <end position="498"/>
    </location>
</feature>